<proteinExistence type="predicted"/>
<keyword evidence="2" id="KW-1185">Reference proteome</keyword>
<dbReference type="InterPro" id="IPR036412">
    <property type="entry name" value="HAD-like_sf"/>
</dbReference>
<dbReference type="GO" id="GO:0016791">
    <property type="term" value="F:phosphatase activity"/>
    <property type="evidence" value="ECO:0007669"/>
    <property type="project" value="TreeGrafter"/>
</dbReference>
<dbReference type="GO" id="GO:0000287">
    <property type="term" value="F:magnesium ion binding"/>
    <property type="evidence" value="ECO:0007669"/>
    <property type="project" value="TreeGrafter"/>
</dbReference>
<dbReference type="Pfam" id="PF08282">
    <property type="entry name" value="Hydrolase_3"/>
    <property type="match status" value="1"/>
</dbReference>
<dbReference type="KEGG" id="cfk:CFRA_02525"/>
<dbReference type="PANTHER" id="PTHR10000:SF8">
    <property type="entry name" value="HAD SUPERFAMILY HYDROLASE-LIKE, TYPE 3"/>
    <property type="match status" value="1"/>
</dbReference>
<evidence type="ECO:0008006" key="3">
    <source>
        <dbReference type="Google" id="ProtNLM"/>
    </source>
</evidence>
<accession>A0A1L7CR65</accession>
<sequence>MAFDLDGTILFADGIRPADADAIARWRAAGNLAVTATGKSIAAARFALGGTGLEFDYHVLNTGCVITDADYRVIESDPLDTAVVTALADEFGGTEGVNLYATTLDTRDLILHNGVGEATTSILVDNERLDVADIPKHEFVGAPIWVPGDPGRMGRIEKWVGRFPGASAVRNQDFLDVMPAGTGKGVGIDRLIAHLDIDPVVYTVGDSWNDIGMHRRADHAACFDYSPAEVKEVCGTVTGSVAEFIDAVLAQG</sequence>
<dbReference type="STRING" id="1437875.CFRA_02525"/>
<organism evidence="1 2">
    <name type="scientific">Corynebacterium frankenforstense DSM 45800</name>
    <dbReference type="NCBI Taxonomy" id="1437875"/>
    <lineage>
        <taxon>Bacteria</taxon>
        <taxon>Bacillati</taxon>
        <taxon>Actinomycetota</taxon>
        <taxon>Actinomycetes</taxon>
        <taxon>Mycobacteriales</taxon>
        <taxon>Corynebacteriaceae</taxon>
        <taxon>Corynebacterium</taxon>
    </lineage>
</organism>
<evidence type="ECO:0000313" key="2">
    <source>
        <dbReference type="Proteomes" id="UP000185434"/>
    </source>
</evidence>
<dbReference type="AlphaFoldDB" id="A0A1L7CR65"/>
<dbReference type="OrthoDB" id="9806027at2"/>
<dbReference type="Proteomes" id="UP000185434">
    <property type="component" value="Chromosome"/>
</dbReference>
<dbReference type="EMBL" id="CP009247">
    <property type="protein sequence ID" value="APT88334.1"/>
    <property type="molecule type" value="Genomic_DNA"/>
</dbReference>
<name>A0A1L7CR65_9CORY</name>
<evidence type="ECO:0000313" key="1">
    <source>
        <dbReference type="EMBL" id="APT88334.1"/>
    </source>
</evidence>
<dbReference type="InterPro" id="IPR023214">
    <property type="entry name" value="HAD_sf"/>
</dbReference>
<protein>
    <recommendedName>
        <fullName evidence="3">Hydrolase</fullName>
    </recommendedName>
</protein>
<gene>
    <name evidence="1" type="ORF">CFRA_02525</name>
</gene>
<reference evidence="1 2" key="1">
    <citation type="submission" date="2014-08" db="EMBL/GenBank/DDBJ databases">
        <title>Complete genome sequence of Corynebacterium frankenforstense ST18(T) (=DSM 45800(T)), isolated from raw cow milk.</title>
        <authorList>
            <person name="Ruckert C."/>
            <person name="Albersmeier A."/>
            <person name="Winkler A."/>
            <person name="Lipski A."/>
            <person name="Kalinowski J."/>
        </authorList>
    </citation>
    <scope>NUCLEOTIDE SEQUENCE [LARGE SCALE GENOMIC DNA]</scope>
    <source>
        <strain evidence="1 2">ST18</strain>
    </source>
</reference>
<dbReference type="Gene3D" id="3.30.1240.10">
    <property type="match status" value="1"/>
</dbReference>
<dbReference type="PANTHER" id="PTHR10000">
    <property type="entry name" value="PHOSPHOSERINE PHOSPHATASE"/>
    <property type="match status" value="1"/>
</dbReference>
<dbReference type="GO" id="GO:0005829">
    <property type="term" value="C:cytosol"/>
    <property type="evidence" value="ECO:0007669"/>
    <property type="project" value="TreeGrafter"/>
</dbReference>
<dbReference type="SUPFAM" id="SSF56784">
    <property type="entry name" value="HAD-like"/>
    <property type="match status" value="1"/>
</dbReference>
<dbReference type="Gene3D" id="3.40.50.1000">
    <property type="entry name" value="HAD superfamily/HAD-like"/>
    <property type="match status" value="1"/>
</dbReference>